<dbReference type="Pfam" id="PF07228">
    <property type="entry name" value="SpoIIE"/>
    <property type="match status" value="1"/>
</dbReference>
<dbReference type="STRING" id="237682.SAMN05421676_1171"/>
<reference evidence="18" key="1">
    <citation type="submission" date="2016-10" db="EMBL/GenBank/DDBJ databases">
        <authorList>
            <person name="Varghese N."/>
            <person name="Submissions S."/>
        </authorList>
    </citation>
    <scope>NUCLEOTIDE SEQUENCE [LARGE SCALE GENOMIC DNA]</scope>
    <source>
        <strain evidence="18">CGMCC 1.3566</strain>
    </source>
</reference>
<dbReference type="OrthoDB" id="9763774at2"/>
<feature type="domain" description="PPM-type phosphatase" evidence="16">
    <location>
        <begin position="591"/>
        <end position="801"/>
    </location>
</feature>
<keyword evidence="3" id="KW-1003">Cell membrane</keyword>
<keyword evidence="8 15" id="KW-1133">Transmembrane helix</keyword>
<dbReference type="Gene3D" id="3.60.40.10">
    <property type="entry name" value="PPM-type phosphatase domain"/>
    <property type="match status" value="1"/>
</dbReference>
<comment type="function">
    <text evidence="12">Normally needed for pro-sigma E processing during sporulation but can be bypassed in vegetative cells. Activates SpoIIAA by dephosphorylation.</text>
</comment>
<evidence type="ECO:0000256" key="1">
    <source>
        <dbReference type="ARBA" id="ARBA00004651"/>
    </source>
</evidence>
<dbReference type="SUPFAM" id="SSF81606">
    <property type="entry name" value="PP2C-like"/>
    <property type="match status" value="1"/>
</dbReference>
<gene>
    <name evidence="17" type="ORF">SAMN05421676_1171</name>
</gene>
<feature type="transmembrane region" description="Helical" evidence="15">
    <location>
        <begin position="221"/>
        <end position="245"/>
    </location>
</feature>
<evidence type="ECO:0000256" key="12">
    <source>
        <dbReference type="ARBA" id="ARBA00058752"/>
    </source>
</evidence>
<evidence type="ECO:0000256" key="5">
    <source>
        <dbReference type="ARBA" id="ARBA00022801"/>
    </source>
</evidence>
<dbReference type="PANTHER" id="PTHR43156">
    <property type="entry name" value="STAGE II SPORULATION PROTEIN E-RELATED"/>
    <property type="match status" value="1"/>
</dbReference>
<evidence type="ECO:0000256" key="7">
    <source>
        <dbReference type="ARBA" id="ARBA00022969"/>
    </source>
</evidence>
<protein>
    <recommendedName>
        <fullName evidence="13">Stage II sporulation protein E</fullName>
        <ecNumber evidence="2">3.1.3.16</ecNumber>
    </recommendedName>
</protein>
<evidence type="ECO:0000256" key="4">
    <source>
        <dbReference type="ARBA" id="ARBA00022692"/>
    </source>
</evidence>
<keyword evidence="18" id="KW-1185">Reference proteome</keyword>
<dbReference type="EC" id="3.1.3.16" evidence="2"/>
<dbReference type="PROSITE" id="PS51746">
    <property type="entry name" value="PPM_2"/>
    <property type="match status" value="1"/>
</dbReference>
<evidence type="ECO:0000256" key="15">
    <source>
        <dbReference type="SAM" id="Phobius"/>
    </source>
</evidence>
<sequence>MIESVTRNQSKSLYQQLRYAIINGKRKAKELSQRKLIEEGWLVLFAGFLLGRAIILESVSPFAIAFFASIWMIRRKLSLKVAVAVLAGSLTLQWEHSLFLLSSIFLFCILSGIFGKITNQQKWLPAFVFVSCFIPRVAATYIAGQLETYQWVLSLVESSLSVILVLIFMQSVPILSPSVIKKDLKNEEIVCMMILLASILTGMIGWIVLDASVEQVFSRYVVLLLAYIAGAAIGSTVGVVTGLVLSLADVASLYQMSLLAFAGLLGGLLKDGKKIGVGLGLFVATLLIGIYGEGQGAAFRPTMIETGLAIALFFATPDGWIRKMARYIPGTNEHTEEQQQYLQKVRDVTAQRVETFSDMFQALSKSFSRIDGVTPQTKDGKEKDYFLSNVTEKTCQSCFKKESCWVHKFDKTYDYMTEIMSEMEKGTFDSKRKLKRDFENHCVKSGKVYETMKNELSFYQANQRLKKQVKESRKFVAEQLKGVSDVMDNFAKEIMKEREIHEQQEQEIVQAIRNLGFEIEKLDIYSLDPGMIDIEMNLSFYDYHGEGSKIIAPALSEILEETVVIDKEEVSPFPNGYGYFTFKSARQYNIQTGVAHAAKGGGFISGDSYLTMELGNGRYALAISDGMGNGERAYLESMETLRLLKQILQSGIDEKVAIKSINSILSLRTTDEIFSTLDLAVIDLHHAGVKFLKIGSTPSFVKRTTDIIKVEASNLPIGIIKEFDVDVVGEQLKPDDILIMMSDGIFEGPNHVENVDMWLRRKIKNMETDDPQAIADIILEEVVRTKSGEIDDDMTVLVAKIEEHTPKWASFPLHKAQ</sequence>
<accession>A0A1I0J922</accession>
<evidence type="ECO:0000259" key="16">
    <source>
        <dbReference type="PROSITE" id="PS51746"/>
    </source>
</evidence>
<evidence type="ECO:0000256" key="9">
    <source>
        <dbReference type="ARBA" id="ARBA00023136"/>
    </source>
</evidence>
<evidence type="ECO:0000256" key="14">
    <source>
        <dbReference type="SAM" id="Coils"/>
    </source>
</evidence>
<keyword evidence="6" id="KW-0904">Protein phosphatase</keyword>
<keyword evidence="9 15" id="KW-0472">Membrane</keyword>
<dbReference type="SMART" id="SM00332">
    <property type="entry name" value="PP2Cc"/>
    <property type="match status" value="1"/>
</dbReference>
<comment type="subcellular location">
    <subcellularLocation>
        <location evidence="1">Cell membrane</location>
        <topology evidence="1">Multi-pass membrane protein</topology>
    </subcellularLocation>
</comment>
<evidence type="ECO:0000313" key="18">
    <source>
        <dbReference type="Proteomes" id="UP000199095"/>
    </source>
</evidence>
<dbReference type="GO" id="GO:0030435">
    <property type="term" value="P:sporulation resulting in formation of a cellular spore"/>
    <property type="evidence" value="ECO:0007669"/>
    <property type="project" value="UniProtKB-KW"/>
</dbReference>
<comment type="catalytic activity">
    <reaction evidence="10">
        <text>O-phospho-L-seryl-[protein] + H2O = L-seryl-[protein] + phosphate</text>
        <dbReference type="Rhea" id="RHEA:20629"/>
        <dbReference type="Rhea" id="RHEA-COMP:9863"/>
        <dbReference type="Rhea" id="RHEA-COMP:11604"/>
        <dbReference type="ChEBI" id="CHEBI:15377"/>
        <dbReference type="ChEBI" id="CHEBI:29999"/>
        <dbReference type="ChEBI" id="CHEBI:43474"/>
        <dbReference type="ChEBI" id="CHEBI:83421"/>
        <dbReference type="EC" id="3.1.3.16"/>
    </reaction>
</comment>
<dbReference type="SMART" id="SM00331">
    <property type="entry name" value="PP2C_SIG"/>
    <property type="match status" value="1"/>
</dbReference>
<dbReference type="EMBL" id="FOHJ01000017">
    <property type="protein sequence ID" value="SEU06339.1"/>
    <property type="molecule type" value="Genomic_DNA"/>
</dbReference>
<dbReference type="InterPro" id="IPR052016">
    <property type="entry name" value="Bact_Sigma-Reg"/>
</dbReference>
<evidence type="ECO:0000256" key="2">
    <source>
        <dbReference type="ARBA" id="ARBA00013081"/>
    </source>
</evidence>
<evidence type="ECO:0000256" key="3">
    <source>
        <dbReference type="ARBA" id="ARBA00022475"/>
    </source>
</evidence>
<dbReference type="NCBIfam" id="TIGR02865">
    <property type="entry name" value="spore_II_E"/>
    <property type="match status" value="1"/>
</dbReference>
<feature type="transmembrane region" description="Helical" evidence="15">
    <location>
        <begin position="100"/>
        <end position="117"/>
    </location>
</feature>
<name>A0A1I0J922_9BACI</name>
<organism evidence="17 18">
    <name type="scientific">Salinibacillus kushneri</name>
    <dbReference type="NCBI Taxonomy" id="237682"/>
    <lineage>
        <taxon>Bacteria</taxon>
        <taxon>Bacillati</taxon>
        <taxon>Bacillota</taxon>
        <taxon>Bacilli</taxon>
        <taxon>Bacillales</taxon>
        <taxon>Bacillaceae</taxon>
        <taxon>Salinibacillus</taxon>
    </lineage>
</organism>
<evidence type="ECO:0000256" key="10">
    <source>
        <dbReference type="ARBA" id="ARBA00047761"/>
    </source>
</evidence>
<proteinExistence type="predicted"/>
<feature type="transmembrane region" description="Helical" evidence="15">
    <location>
        <begin position="189"/>
        <end position="209"/>
    </location>
</feature>
<keyword evidence="7" id="KW-0749">Sporulation</keyword>
<keyword evidence="5" id="KW-0378">Hydrolase</keyword>
<feature type="transmembrane region" description="Helical" evidence="15">
    <location>
        <begin position="149"/>
        <end position="168"/>
    </location>
</feature>
<evidence type="ECO:0000256" key="8">
    <source>
        <dbReference type="ARBA" id="ARBA00022989"/>
    </source>
</evidence>
<dbReference type="InterPro" id="IPR036457">
    <property type="entry name" value="PPM-type-like_dom_sf"/>
</dbReference>
<feature type="coiled-coil region" evidence="14">
    <location>
        <begin position="487"/>
        <end position="514"/>
    </location>
</feature>
<feature type="transmembrane region" description="Helical" evidence="15">
    <location>
        <begin position="41"/>
        <end position="70"/>
    </location>
</feature>
<dbReference type="AlphaFoldDB" id="A0A1I0J922"/>
<evidence type="ECO:0000313" key="17">
    <source>
        <dbReference type="EMBL" id="SEU06339.1"/>
    </source>
</evidence>
<dbReference type="GO" id="GO:0005886">
    <property type="term" value="C:plasma membrane"/>
    <property type="evidence" value="ECO:0007669"/>
    <property type="project" value="UniProtKB-SubCell"/>
</dbReference>
<evidence type="ECO:0000256" key="13">
    <source>
        <dbReference type="ARBA" id="ARBA00074959"/>
    </source>
</evidence>
<keyword evidence="14" id="KW-0175">Coiled coil</keyword>
<dbReference type="FunFam" id="3.60.40.10:FF:000100">
    <property type="entry name" value="Stage II sporulation protein E"/>
    <property type="match status" value="1"/>
</dbReference>
<evidence type="ECO:0000256" key="11">
    <source>
        <dbReference type="ARBA" id="ARBA00048336"/>
    </source>
</evidence>
<dbReference type="Pfam" id="PF19732">
    <property type="entry name" value="SpoIIE_N"/>
    <property type="match status" value="1"/>
</dbReference>
<dbReference type="GO" id="GO:0004722">
    <property type="term" value="F:protein serine/threonine phosphatase activity"/>
    <property type="evidence" value="ECO:0007669"/>
    <property type="project" value="UniProtKB-EC"/>
</dbReference>
<feature type="transmembrane region" description="Helical" evidence="15">
    <location>
        <begin position="252"/>
        <end position="269"/>
    </location>
</feature>
<feature type="transmembrane region" description="Helical" evidence="15">
    <location>
        <begin position="275"/>
        <end position="292"/>
    </location>
</feature>
<dbReference type="InterPro" id="IPR014221">
    <property type="entry name" value="SpoII_E"/>
</dbReference>
<dbReference type="Proteomes" id="UP000199095">
    <property type="component" value="Unassembled WGS sequence"/>
</dbReference>
<keyword evidence="4 15" id="KW-0812">Transmembrane</keyword>
<dbReference type="PANTHER" id="PTHR43156:SF2">
    <property type="entry name" value="STAGE II SPORULATION PROTEIN E"/>
    <property type="match status" value="1"/>
</dbReference>
<dbReference type="InterPro" id="IPR045768">
    <property type="entry name" value="SpoIIE_N"/>
</dbReference>
<dbReference type="InterPro" id="IPR001932">
    <property type="entry name" value="PPM-type_phosphatase-like_dom"/>
</dbReference>
<dbReference type="RefSeq" id="WP_093137634.1">
    <property type="nucleotide sequence ID" value="NZ_FOHJ01000017.1"/>
</dbReference>
<evidence type="ECO:0000256" key="6">
    <source>
        <dbReference type="ARBA" id="ARBA00022912"/>
    </source>
</evidence>
<comment type="catalytic activity">
    <reaction evidence="11">
        <text>O-phospho-L-threonyl-[protein] + H2O = L-threonyl-[protein] + phosphate</text>
        <dbReference type="Rhea" id="RHEA:47004"/>
        <dbReference type="Rhea" id="RHEA-COMP:11060"/>
        <dbReference type="Rhea" id="RHEA-COMP:11605"/>
        <dbReference type="ChEBI" id="CHEBI:15377"/>
        <dbReference type="ChEBI" id="CHEBI:30013"/>
        <dbReference type="ChEBI" id="CHEBI:43474"/>
        <dbReference type="ChEBI" id="CHEBI:61977"/>
        <dbReference type="EC" id="3.1.3.16"/>
    </reaction>
</comment>